<reference evidence="4" key="2">
    <citation type="journal article" date="2013" name="PLoS Genet.">
        <title>Comparative genome structure, secondary metabolite, and effector coding capacity across Cochliobolus pathogens.</title>
        <authorList>
            <person name="Condon B.J."/>
            <person name="Leng Y."/>
            <person name="Wu D."/>
            <person name="Bushley K.E."/>
            <person name="Ohm R.A."/>
            <person name="Otillar R."/>
            <person name="Martin J."/>
            <person name="Schackwitz W."/>
            <person name="Grimwood J."/>
            <person name="MohdZainudin N."/>
            <person name="Xue C."/>
            <person name="Wang R."/>
            <person name="Manning V.A."/>
            <person name="Dhillon B."/>
            <person name="Tu Z.J."/>
            <person name="Steffenson B.J."/>
            <person name="Salamov A."/>
            <person name="Sun H."/>
            <person name="Lowry S."/>
            <person name="LaButti K."/>
            <person name="Han J."/>
            <person name="Copeland A."/>
            <person name="Lindquist E."/>
            <person name="Barry K."/>
            <person name="Schmutz J."/>
            <person name="Baker S.E."/>
            <person name="Ciuffetti L.M."/>
            <person name="Grigoriev I.V."/>
            <person name="Zhong S."/>
            <person name="Turgeon B.G."/>
        </authorList>
    </citation>
    <scope>NUCLEOTIDE SEQUENCE [LARGE SCALE GENOMIC DNA]</scope>
    <source>
        <strain evidence="4">ND90Pr / ATCC 201652</strain>
    </source>
</reference>
<name>M2T7A1_COCSN</name>
<organism evidence="3 4">
    <name type="scientific">Cochliobolus sativus (strain ND90Pr / ATCC 201652)</name>
    <name type="common">Common root rot and spot blotch fungus</name>
    <name type="synonym">Bipolaris sorokiniana</name>
    <dbReference type="NCBI Taxonomy" id="665912"/>
    <lineage>
        <taxon>Eukaryota</taxon>
        <taxon>Fungi</taxon>
        <taxon>Dikarya</taxon>
        <taxon>Ascomycota</taxon>
        <taxon>Pezizomycotina</taxon>
        <taxon>Dothideomycetes</taxon>
        <taxon>Pleosporomycetidae</taxon>
        <taxon>Pleosporales</taxon>
        <taxon>Pleosporineae</taxon>
        <taxon>Pleosporaceae</taxon>
        <taxon>Bipolaris</taxon>
    </lineage>
</organism>
<evidence type="ECO:0000256" key="1">
    <source>
        <dbReference type="SAM" id="MobiDB-lite"/>
    </source>
</evidence>
<keyword evidence="2" id="KW-1133">Transmembrane helix</keyword>
<sequence>MYMTYMLPDMPHQHLHITELHTYPQLGISSSNTFFTSDVVVNKTNLLCLPFLVYVYLFSKIRKTQFKPLLFNPSRCTFHSNPHLPNQRKENHKPLPPSFKSPLLPHKP</sequence>
<dbReference type="GeneID" id="19136524"/>
<keyword evidence="4" id="KW-1185">Reference proteome</keyword>
<dbReference type="HOGENOM" id="CLU_2196741_0_0_1"/>
<keyword evidence="2" id="KW-0812">Transmembrane</keyword>
<evidence type="ECO:0000313" key="4">
    <source>
        <dbReference type="Proteomes" id="UP000016934"/>
    </source>
</evidence>
<proteinExistence type="predicted"/>
<accession>M2T7A1</accession>
<evidence type="ECO:0000313" key="3">
    <source>
        <dbReference type="EMBL" id="EMD65091.1"/>
    </source>
</evidence>
<dbReference type="KEGG" id="bsc:COCSADRAFT_317975"/>
<dbReference type="AlphaFoldDB" id="M2T7A1"/>
<dbReference type="Proteomes" id="UP000016934">
    <property type="component" value="Unassembled WGS sequence"/>
</dbReference>
<protein>
    <submittedName>
        <fullName evidence="3">Uncharacterized protein</fullName>
    </submittedName>
</protein>
<keyword evidence="2" id="KW-0472">Membrane</keyword>
<gene>
    <name evidence="3" type="ORF">COCSADRAFT_317975</name>
</gene>
<feature type="transmembrane region" description="Helical" evidence="2">
    <location>
        <begin position="39"/>
        <end position="58"/>
    </location>
</feature>
<evidence type="ECO:0000256" key="2">
    <source>
        <dbReference type="SAM" id="Phobius"/>
    </source>
</evidence>
<dbReference type="EMBL" id="KB445642">
    <property type="protein sequence ID" value="EMD65091.1"/>
    <property type="molecule type" value="Genomic_DNA"/>
</dbReference>
<dbReference type="RefSeq" id="XP_007699590.1">
    <property type="nucleotide sequence ID" value="XM_007701400.1"/>
</dbReference>
<reference evidence="3 4" key="1">
    <citation type="journal article" date="2012" name="PLoS Pathog.">
        <title>Diverse lifestyles and strategies of plant pathogenesis encoded in the genomes of eighteen Dothideomycetes fungi.</title>
        <authorList>
            <person name="Ohm R.A."/>
            <person name="Feau N."/>
            <person name="Henrissat B."/>
            <person name="Schoch C.L."/>
            <person name="Horwitz B.A."/>
            <person name="Barry K.W."/>
            <person name="Condon B.J."/>
            <person name="Copeland A.C."/>
            <person name="Dhillon B."/>
            <person name="Glaser F."/>
            <person name="Hesse C.N."/>
            <person name="Kosti I."/>
            <person name="LaButti K."/>
            <person name="Lindquist E.A."/>
            <person name="Lucas S."/>
            <person name="Salamov A.A."/>
            <person name="Bradshaw R.E."/>
            <person name="Ciuffetti L."/>
            <person name="Hamelin R.C."/>
            <person name="Kema G.H.J."/>
            <person name="Lawrence C."/>
            <person name="Scott J.A."/>
            <person name="Spatafora J.W."/>
            <person name="Turgeon B.G."/>
            <person name="de Wit P.J.G.M."/>
            <person name="Zhong S."/>
            <person name="Goodwin S.B."/>
            <person name="Grigoriev I.V."/>
        </authorList>
    </citation>
    <scope>NUCLEOTIDE SEQUENCE [LARGE SCALE GENOMIC DNA]</scope>
    <source>
        <strain evidence="4">ND90Pr / ATCC 201652</strain>
    </source>
</reference>
<feature type="region of interest" description="Disordered" evidence="1">
    <location>
        <begin position="81"/>
        <end position="108"/>
    </location>
</feature>